<sequence>MKVSFDDLYLFMLTVRHGGISSAAKAYSMQRSKVSRRLQELEKSIGCQLLIRTTRHIELTENGRALYEQISQPLTSVNQAVNLLESRQKELQGVLRVAVPAALITSSMFSALIERYAQDFPGVALEIEQRQDSVDLKRENIDLQLIPNNIKVVNLDYVQQTLLPFPCVLVASPNYLVSKPEPKHFDDLYDHKILVSRYNVNALPDELNKRLISDDLHLIQHMAITGHGIALLPLILVRSALEAGDLCCVLADEKHPEIKLTLVYPATQYLPEKTRAMVKLLRDVFVHGVASL</sequence>
<comment type="similarity">
    <text evidence="1">Belongs to the LysR transcriptional regulatory family.</text>
</comment>
<dbReference type="GO" id="GO:0003700">
    <property type="term" value="F:DNA-binding transcription factor activity"/>
    <property type="evidence" value="ECO:0007669"/>
    <property type="project" value="InterPro"/>
</dbReference>
<dbReference type="InterPro" id="IPR005119">
    <property type="entry name" value="LysR_subst-bd"/>
</dbReference>
<gene>
    <name evidence="5" type="primary">dmlR_19</name>
    <name evidence="5" type="ORF">NCTC11647_03798</name>
</gene>
<evidence type="ECO:0000256" key="1">
    <source>
        <dbReference type="ARBA" id="ARBA00009437"/>
    </source>
</evidence>
<dbReference type="Gene3D" id="1.10.10.10">
    <property type="entry name" value="Winged helix-like DNA-binding domain superfamily/Winged helix DNA-binding domain"/>
    <property type="match status" value="1"/>
</dbReference>
<dbReference type="RefSeq" id="WP_005305053.1">
    <property type="nucleotide sequence ID" value="NZ_PYOG01000010.1"/>
</dbReference>
<proteinExistence type="inferred from homology"/>
<dbReference type="FunFam" id="1.10.10.10:FF:000001">
    <property type="entry name" value="LysR family transcriptional regulator"/>
    <property type="match status" value="1"/>
</dbReference>
<dbReference type="EMBL" id="UATL01000005">
    <property type="protein sequence ID" value="SPY44847.1"/>
    <property type="molecule type" value="Genomic_DNA"/>
</dbReference>
<dbReference type="Pfam" id="PF00126">
    <property type="entry name" value="HTH_1"/>
    <property type="match status" value="1"/>
</dbReference>
<dbReference type="InterPro" id="IPR036390">
    <property type="entry name" value="WH_DNA-bd_sf"/>
</dbReference>
<evidence type="ECO:0000256" key="2">
    <source>
        <dbReference type="ARBA" id="ARBA00023015"/>
    </source>
</evidence>
<evidence type="ECO:0000313" key="6">
    <source>
        <dbReference type="Proteomes" id="UP000251647"/>
    </source>
</evidence>
<dbReference type="AlphaFoldDB" id="A0A2T3QJS3"/>
<dbReference type="PANTHER" id="PTHR30537:SF5">
    <property type="entry name" value="HTH-TYPE TRANSCRIPTIONAL ACTIVATOR TTDR-RELATED"/>
    <property type="match status" value="1"/>
</dbReference>
<dbReference type="GO" id="GO:0043565">
    <property type="term" value="F:sequence-specific DNA binding"/>
    <property type="evidence" value="ECO:0007669"/>
    <property type="project" value="TreeGrafter"/>
</dbReference>
<dbReference type="InterPro" id="IPR000847">
    <property type="entry name" value="LysR_HTH_N"/>
</dbReference>
<accession>A0A2T3QJS3</accession>
<dbReference type="OrthoDB" id="5821487at2"/>
<dbReference type="Gene3D" id="3.40.190.290">
    <property type="match status" value="1"/>
</dbReference>
<dbReference type="GO" id="GO:0006351">
    <property type="term" value="P:DNA-templated transcription"/>
    <property type="evidence" value="ECO:0007669"/>
    <property type="project" value="TreeGrafter"/>
</dbReference>
<dbReference type="SUPFAM" id="SSF53850">
    <property type="entry name" value="Periplasmic binding protein-like II"/>
    <property type="match status" value="1"/>
</dbReference>
<evidence type="ECO:0000256" key="3">
    <source>
        <dbReference type="ARBA" id="ARBA00023125"/>
    </source>
</evidence>
<dbReference type="PROSITE" id="PS50931">
    <property type="entry name" value="HTH_LYSR"/>
    <property type="match status" value="1"/>
</dbReference>
<reference evidence="5 6" key="1">
    <citation type="submission" date="2018-06" db="EMBL/GenBank/DDBJ databases">
        <authorList>
            <consortium name="Pathogen Informatics"/>
            <person name="Doyle S."/>
        </authorList>
    </citation>
    <scope>NUCLEOTIDE SEQUENCE [LARGE SCALE GENOMIC DNA]</scope>
    <source>
        <strain evidence="5 6">NCTC11647</strain>
    </source>
</reference>
<keyword evidence="4" id="KW-0804">Transcription</keyword>
<protein>
    <submittedName>
        <fullName evidence="5">D-malate degradation protein R</fullName>
    </submittedName>
</protein>
<evidence type="ECO:0000256" key="4">
    <source>
        <dbReference type="ARBA" id="ARBA00023163"/>
    </source>
</evidence>
<dbReference type="Pfam" id="PF03466">
    <property type="entry name" value="LysR_substrate"/>
    <property type="match status" value="1"/>
</dbReference>
<dbReference type="InterPro" id="IPR058163">
    <property type="entry name" value="LysR-type_TF_proteobact-type"/>
</dbReference>
<dbReference type="InterPro" id="IPR036388">
    <property type="entry name" value="WH-like_DNA-bd_sf"/>
</dbReference>
<dbReference type="SUPFAM" id="SSF46785">
    <property type="entry name" value="Winged helix' DNA-binding domain"/>
    <property type="match status" value="1"/>
</dbReference>
<organism evidence="5 6">
    <name type="scientific">Photobacterium damselae</name>
    <dbReference type="NCBI Taxonomy" id="38293"/>
    <lineage>
        <taxon>Bacteria</taxon>
        <taxon>Pseudomonadati</taxon>
        <taxon>Pseudomonadota</taxon>
        <taxon>Gammaproteobacteria</taxon>
        <taxon>Vibrionales</taxon>
        <taxon>Vibrionaceae</taxon>
        <taxon>Photobacterium</taxon>
    </lineage>
</organism>
<keyword evidence="3" id="KW-0238">DNA-binding</keyword>
<dbReference type="PANTHER" id="PTHR30537">
    <property type="entry name" value="HTH-TYPE TRANSCRIPTIONAL REGULATOR"/>
    <property type="match status" value="1"/>
</dbReference>
<evidence type="ECO:0000313" key="5">
    <source>
        <dbReference type="EMBL" id="SPY44847.1"/>
    </source>
</evidence>
<keyword evidence="2" id="KW-0805">Transcription regulation</keyword>
<name>A0A2T3QJS3_PHODM</name>
<dbReference type="Proteomes" id="UP000251647">
    <property type="component" value="Unassembled WGS sequence"/>
</dbReference>